<dbReference type="GO" id="GO:0006694">
    <property type="term" value="P:steroid biosynthetic process"/>
    <property type="evidence" value="ECO:0007669"/>
    <property type="project" value="InterPro"/>
</dbReference>
<dbReference type="InterPro" id="IPR002225">
    <property type="entry name" value="3Beta_OHSteriod_DH/Estase"/>
</dbReference>
<dbReference type="Proteomes" id="UP000199548">
    <property type="component" value="Unassembled WGS sequence"/>
</dbReference>
<reference evidence="2 3" key="1">
    <citation type="submission" date="2016-10" db="EMBL/GenBank/DDBJ databases">
        <authorList>
            <person name="de Groot N.N."/>
        </authorList>
    </citation>
    <scope>NUCLEOTIDE SEQUENCE [LARGE SCALE GENOMIC DNA]</scope>
    <source>
        <strain evidence="2 3">LMG 23650</strain>
    </source>
</reference>
<evidence type="ECO:0000313" key="3">
    <source>
        <dbReference type="Proteomes" id="UP000199548"/>
    </source>
</evidence>
<dbReference type="PANTHER" id="PTHR48079">
    <property type="entry name" value="PROTEIN YEEZ"/>
    <property type="match status" value="1"/>
</dbReference>
<dbReference type="GO" id="GO:0016616">
    <property type="term" value="F:oxidoreductase activity, acting on the CH-OH group of donors, NAD or NADP as acceptor"/>
    <property type="evidence" value="ECO:0007669"/>
    <property type="project" value="InterPro"/>
</dbReference>
<proteinExistence type="predicted"/>
<dbReference type="EMBL" id="FOQU01000002">
    <property type="protein sequence ID" value="SFI24445.1"/>
    <property type="molecule type" value="Genomic_DNA"/>
</dbReference>
<dbReference type="SUPFAM" id="SSF51735">
    <property type="entry name" value="NAD(P)-binding Rossmann-fold domains"/>
    <property type="match status" value="1"/>
</dbReference>
<protein>
    <submittedName>
        <fullName evidence="2">Nucleoside-diphosphate-sugar epimerase</fullName>
    </submittedName>
</protein>
<dbReference type="Gene3D" id="3.40.50.720">
    <property type="entry name" value="NAD(P)-binding Rossmann-like Domain"/>
    <property type="match status" value="1"/>
</dbReference>
<name>A0A1I3GLT0_9BURK</name>
<dbReference type="Pfam" id="PF01073">
    <property type="entry name" value="3Beta_HSD"/>
    <property type="match status" value="1"/>
</dbReference>
<evidence type="ECO:0000259" key="1">
    <source>
        <dbReference type="Pfam" id="PF01073"/>
    </source>
</evidence>
<organism evidence="2 3">
    <name type="scientific">Paraburkholderia megapolitana</name>
    <dbReference type="NCBI Taxonomy" id="420953"/>
    <lineage>
        <taxon>Bacteria</taxon>
        <taxon>Pseudomonadati</taxon>
        <taxon>Pseudomonadota</taxon>
        <taxon>Betaproteobacteria</taxon>
        <taxon>Burkholderiales</taxon>
        <taxon>Burkholderiaceae</taxon>
        <taxon>Paraburkholderia</taxon>
    </lineage>
</organism>
<dbReference type="InterPro" id="IPR036291">
    <property type="entry name" value="NAD(P)-bd_dom_sf"/>
</dbReference>
<keyword evidence="3" id="KW-1185">Reference proteome</keyword>
<dbReference type="STRING" id="420953.SAMN05192543_102582"/>
<accession>A0A1I3GLT0</accession>
<sequence>MNDADSTHRTAFVTGGSGFVGKRLIQSLVAQGWEVRALARSEAAMAAVRAVGAIAVPGGLGDVKALSQGMAGSEVVFHVAAHFKLWGERKAFDEVNVGGMQAIVEAATTGRSVRKVIAVSAAAVVMGDPEPILEADESLPLQTRSFAPYGSSKAEAEKVLLAANGRRKGLETIAIRPPMIWGTDMPMLDQMVETVKAGNWQWVDEGVQPTSTCHVDNLVEALILAADHGRGGEAYFVADAETGTLKSILSDLLATRNVTASNKSVSFRMAWTIAGLMAGVWRLFRLRGEPPITRQMLRLIGKPFTIRFDKARRDLGYIPRVSWKQGIEQMSR</sequence>
<evidence type="ECO:0000313" key="2">
    <source>
        <dbReference type="EMBL" id="SFI24445.1"/>
    </source>
</evidence>
<dbReference type="PANTHER" id="PTHR48079:SF6">
    <property type="entry name" value="NAD(P)-BINDING DOMAIN-CONTAINING PROTEIN-RELATED"/>
    <property type="match status" value="1"/>
</dbReference>
<dbReference type="GO" id="GO:0005737">
    <property type="term" value="C:cytoplasm"/>
    <property type="evidence" value="ECO:0007669"/>
    <property type="project" value="TreeGrafter"/>
</dbReference>
<dbReference type="OrthoDB" id="9801056at2"/>
<dbReference type="RefSeq" id="WP_091010290.1">
    <property type="nucleotide sequence ID" value="NZ_CP041745.1"/>
</dbReference>
<gene>
    <name evidence="2" type="ORF">SAMN05192543_102582</name>
</gene>
<dbReference type="InterPro" id="IPR051783">
    <property type="entry name" value="NAD(P)-dependent_oxidoreduct"/>
</dbReference>
<dbReference type="AlphaFoldDB" id="A0A1I3GLT0"/>
<dbReference type="GO" id="GO:0004029">
    <property type="term" value="F:aldehyde dehydrogenase (NAD+) activity"/>
    <property type="evidence" value="ECO:0007669"/>
    <property type="project" value="TreeGrafter"/>
</dbReference>
<feature type="domain" description="3-beta hydroxysteroid dehydrogenase/isomerase" evidence="1">
    <location>
        <begin position="13"/>
        <end position="227"/>
    </location>
</feature>